<evidence type="ECO:0000256" key="1">
    <source>
        <dbReference type="SAM" id="Phobius"/>
    </source>
</evidence>
<dbReference type="Proteomes" id="UP000245124">
    <property type="component" value="Unassembled WGS sequence"/>
</dbReference>
<keyword evidence="1" id="KW-1133">Transmembrane helix</keyword>
<protein>
    <recommendedName>
        <fullName evidence="4">PEP-CTERM sorting domain-containing protein</fullName>
    </recommendedName>
</protein>
<evidence type="ECO:0000313" key="3">
    <source>
        <dbReference type="Proteomes" id="UP000245124"/>
    </source>
</evidence>
<keyword evidence="1" id="KW-0812">Transmembrane</keyword>
<keyword evidence="3" id="KW-1185">Reference proteome</keyword>
<dbReference type="OrthoDB" id="483386at2"/>
<evidence type="ECO:0008006" key="4">
    <source>
        <dbReference type="Google" id="ProtNLM"/>
    </source>
</evidence>
<name>A0A2R5FJQ7_NOSCO</name>
<keyword evidence="1" id="KW-0472">Membrane</keyword>
<dbReference type="EMBL" id="BDUD01000001">
    <property type="protein sequence ID" value="GBG19012.1"/>
    <property type="molecule type" value="Genomic_DNA"/>
</dbReference>
<feature type="transmembrane region" description="Helical" evidence="1">
    <location>
        <begin position="158"/>
        <end position="181"/>
    </location>
</feature>
<gene>
    <name evidence="2" type="ORF">NIES4072_26780</name>
</gene>
<organism evidence="2 3">
    <name type="scientific">Nostoc commune NIES-4072</name>
    <dbReference type="NCBI Taxonomy" id="2005467"/>
    <lineage>
        <taxon>Bacteria</taxon>
        <taxon>Bacillati</taxon>
        <taxon>Cyanobacteriota</taxon>
        <taxon>Cyanophyceae</taxon>
        <taxon>Nostocales</taxon>
        <taxon>Nostocaceae</taxon>
        <taxon>Nostoc</taxon>
    </lineage>
</organism>
<dbReference type="AlphaFoldDB" id="A0A2R5FJQ7"/>
<dbReference type="Gene3D" id="2.60.120.260">
    <property type="entry name" value="Galactose-binding domain-like"/>
    <property type="match status" value="1"/>
</dbReference>
<sequence>MTLSSKPHCSTFIPSAIATFLRLFSICVLYLDAFALTTSGLSYSGVVLSNINLPSHSGNYFASLGPTGSIGFLSQNIPTKIGQTYELSLFLKNQSQGAFPNQFQIFLNGDNIFNQVNIDPPDYTKYSFNFIGTAASTELKFGVQNDPAHLFLDDVNVIAIPVPEPLSLGGIVVAGVIGLWMKRK</sequence>
<reference evidence="2 3" key="1">
    <citation type="submission" date="2017-06" db="EMBL/GenBank/DDBJ databases">
        <title>Genome sequencing of cyanobaciteial culture collection at National Institute for Environmental Studies (NIES).</title>
        <authorList>
            <person name="Hirose Y."/>
            <person name="Shimura Y."/>
            <person name="Fujisawa T."/>
            <person name="Nakamura Y."/>
            <person name="Kawachi M."/>
        </authorList>
    </citation>
    <scope>NUCLEOTIDE SEQUENCE [LARGE SCALE GENOMIC DNA]</scope>
    <source>
        <strain evidence="2 3">NIES-4072</strain>
    </source>
</reference>
<accession>A0A2R5FJQ7</accession>
<dbReference type="RefSeq" id="WP_109008899.1">
    <property type="nucleotide sequence ID" value="NZ_BDUD01000001.1"/>
</dbReference>
<comment type="caution">
    <text evidence="2">The sequence shown here is derived from an EMBL/GenBank/DDBJ whole genome shotgun (WGS) entry which is preliminary data.</text>
</comment>
<proteinExistence type="predicted"/>
<feature type="transmembrane region" description="Helical" evidence="1">
    <location>
        <begin position="12"/>
        <end position="31"/>
    </location>
</feature>
<evidence type="ECO:0000313" key="2">
    <source>
        <dbReference type="EMBL" id="GBG19012.1"/>
    </source>
</evidence>